<proteinExistence type="predicted"/>
<dbReference type="EMBL" id="CP029752">
    <property type="protein sequence ID" value="QFG76662.1"/>
    <property type="molecule type" value="Genomic_DNA"/>
</dbReference>
<accession>A0A5P6A9R3</accession>
<gene>
    <name evidence="1" type="ORF">DMB90_10250</name>
</gene>
<dbReference type="AlphaFoldDB" id="A0A5P6A9R3"/>
<sequence length="74" mass="8016">MIFSSAAIVPTLRLFSVVFQEINKIADVDVVAGTSDSNNLLFFDGVLYAIVLSFRGHHVIDAQQDPGIGLLPEL</sequence>
<name>A0A5P6A9R3_RAOPL</name>
<organism evidence="1">
    <name type="scientific">Raoultella planticola</name>
    <name type="common">Klebsiella planticola</name>
    <dbReference type="NCBI Taxonomy" id="575"/>
    <lineage>
        <taxon>Bacteria</taxon>
        <taxon>Pseudomonadati</taxon>
        <taxon>Pseudomonadota</taxon>
        <taxon>Gammaproteobacteria</taxon>
        <taxon>Enterobacterales</taxon>
        <taxon>Enterobacteriaceae</taxon>
        <taxon>Klebsiella/Raoultella group</taxon>
        <taxon>Raoultella</taxon>
    </lineage>
</organism>
<reference evidence="1" key="1">
    <citation type="submission" date="2018-05" db="EMBL/GenBank/DDBJ databases">
        <title>Bacterial isolates from healthy term breastfed infants carrying antibiotic resistance genes.</title>
        <authorList>
            <person name="Casaburi G."/>
        </authorList>
    </citation>
    <scope>NUCLEOTIDE SEQUENCE [LARGE SCALE GENOMIC DNA]</scope>
    <source>
        <strain evidence="1">7084_4</strain>
    </source>
</reference>
<protein>
    <submittedName>
        <fullName evidence="1">Uncharacterized protein</fullName>
    </submittedName>
</protein>
<evidence type="ECO:0000313" key="1">
    <source>
        <dbReference type="EMBL" id="QFG76662.1"/>
    </source>
</evidence>